<evidence type="ECO:0000313" key="3">
    <source>
        <dbReference type="Proteomes" id="UP001597351"/>
    </source>
</evidence>
<dbReference type="EMBL" id="JBHUGD010000004">
    <property type="protein sequence ID" value="MFD1949065.1"/>
    <property type="molecule type" value="Genomic_DNA"/>
</dbReference>
<feature type="transmembrane region" description="Helical" evidence="1">
    <location>
        <begin position="81"/>
        <end position="101"/>
    </location>
</feature>
<keyword evidence="1" id="KW-0812">Transmembrane</keyword>
<evidence type="ECO:0000256" key="1">
    <source>
        <dbReference type="SAM" id="Phobius"/>
    </source>
</evidence>
<dbReference type="RefSeq" id="WP_343921156.1">
    <property type="nucleotide sequence ID" value="NZ_BAAAJT010000003.1"/>
</dbReference>
<organism evidence="2 3">
    <name type="scientific">Nocardioides aestuarii</name>
    <dbReference type="NCBI Taxonomy" id="252231"/>
    <lineage>
        <taxon>Bacteria</taxon>
        <taxon>Bacillati</taxon>
        <taxon>Actinomycetota</taxon>
        <taxon>Actinomycetes</taxon>
        <taxon>Propionibacteriales</taxon>
        <taxon>Nocardioidaceae</taxon>
        <taxon>Nocardioides</taxon>
    </lineage>
</organism>
<dbReference type="Proteomes" id="UP001597351">
    <property type="component" value="Unassembled WGS sequence"/>
</dbReference>
<protein>
    <submittedName>
        <fullName evidence="2">Uncharacterized protein</fullName>
    </submittedName>
</protein>
<reference evidence="3" key="1">
    <citation type="journal article" date="2019" name="Int. J. Syst. Evol. Microbiol.">
        <title>The Global Catalogue of Microorganisms (GCM) 10K type strain sequencing project: providing services to taxonomists for standard genome sequencing and annotation.</title>
        <authorList>
            <consortium name="The Broad Institute Genomics Platform"/>
            <consortium name="The Broad Institute Genome Sequencing Center for Infectious Disease"/>
            <person name="Wu L."/>
            <person name="Ma J."/>
        </authorList>
    </citation>
    <scope>NUCLEOTIDE SEQUENCE [LARGE SCALE GENOMIC DNA]</scope>
    <source>
        <strain evidence="3">CGMCC 1.12477</strain>
    </source>
</reference>
<proteinExistence type="predicted"/>
<feature type="transmembrane region" description="Helical" evidence="1">
    <location>
        <begin position="56"/>
        <end position="74"/>
    </location>
</feature>
<keyword evidence="1" id="KW-1133">Transmembrane helix</keyword>
<gene>
    <name evidence="2" type="ORF">ACFSDE_19835</name>
</gene>
<name>A0ABW4TQW6_9ACTN</name>
<sequence length="140" mass="14074">MVSSSGEVRLRVLAVLAGLTSVAAWVGAGQLALGVYTPPVADLADLGLTSWLLPGLWLAASVAVPCLVVAALAHRRSPRTGMAALVAAGLLATELAVQVPFVGFDPLQAVMGTTAAVIGVLGLVELLSARDVRSPASTPP</sequence>
<comment type="caution">
    <text evidence="2">The sequence shown here is derived from an EMBL/GenBank/DDBJ whole genome shotgun (WGS) entry which is preliminary data.</text>
</comment>
<feature type="transmembrane region" description="Helical" evidence="1">
    <location>
        <begin position="107"/>
        <end position="127"/>
    </location>
</feature>
<keyword evidence="1" id="KW-0472">Membrane</keyword>
<accession>A0ABW4TQW6</accession>
<feature type="transmembrane region" description="Helical" evidence="1">
    <location>
        <begin position="12"/>
        <end position="36"/>
    </location>
</feature>
<evidence type="ECO:0000313" key="2">
    <source>
        <dbReference type="EMBL" id="MFD1949065.1"/>
    </source>
</evidence>
<keyword evidence="3" id="KW-1185">Reference proteome</keyword>